<dbReference type="Proteomes" id="UP000829685">
    <property type="component" value="Unassembled WGS sequence"/>
</dbReference>
<evidence type="ECO:0000313" key="4">
    <source>
        <dbReference type="Proteomes" id="UP000829685"/>
    </source>
</evidence>
<dbReference type="AlphaFoldDB" id="A0A9P9WEM2"/>
<name>A0A9P9WEM2_9PEZI</name>
<dbReference type="EMBL" id="JAFIMR010000033">
    <property type="protein sequence ID" value="KAI1859838.1"/>
    <property type="molecule type" value="Genomic_DNA"/>
</dbReference>
<evidence type="ECO:0008006" key="5">
    <source>
        <dbReference type="Google" id="ProtNLM"/>
    </source>
</evidence>
<dbReference type="PANTHER" id="PTHR43861:SF3">
    <property type="entry name" value="PUTATIVE (AFU_ORTHOLOGUE AFUA_2G14390)-RELATED"/>
    <property type="match status" value="1"/>
</dbReference>
<evidence type="ECO:0000256" key="2">
    <source>
        <dbReference type="SAM" id="MobiDB-lite"/>
    </source>
</evidence>
<evidence type="ECO:0000313" key="3">
    <source>
        <dbReference type="EMBL" id="KAI1859838.1"/>
    </source>
</evidence>
<accession>A0A9P9WEM2</accession>
<dbReference type="InterPro" id="IPR029063">
    <property type="entry name" value="SAM-dependent_MTases_sf"/>
</dbReference>
<dbReference type="Gene3D" id="3.40.50.150">
    <property type="entry name" value="Vaccinia Virus protein VP39"/>
    <property type="match status" value="1"/>
</dbReference>
<comment type="caution">
    <text evidence="3">The sequence shown here is derived from an EMBL/GenBank/DDBJ whole genome shotgun (WGS) entry which is preliminary data.</text>
</comment>
<dbReference type="GO" id="GO:0016740">
    <property type="term" value="F:transferase activity"/>
    <property type="evidence" value="ECO:0007669"/>
    <property type="project" value="UniProtKB-KW"/>
</dbReference>
<gene>
    <name evidence="3" type="ORF">JX265_010287</name>
</gene>
<keyword evidence="4" id="KW-1185">Reference proteome</keyword>
<evidence type="ECO:0000256" key="1">
    <source>
        <dbReference type="ARBA" id="ARBA00022679"/>
    </source>
</evidence>
<keyword evidence="1" id="KW-0808">Transferase</keyword>
<protein>
    <recommendedName>
        <fullName evidence="5">S-adenosyl-L-methionine-dependent methyltransferase</fullName>
    </recommendedName>
</protein>
<dbReference type="CDD" id="cd02440">
    <property type="entry name" value="AdoMet_MTases"/>
    <property type="match status" value="1"/>
</dbReference>
<dbReference type="Pfam" id="PF13489">
    <property type="entry name" value="Methyltransf_23"/>
    <property type="match status" value="1"/>
</dbReference>
<dbReference type="PANTHER" id="PTHR43861">
    <property type="entry name" value="TRANS-ACONITATE 2-METHYLTRANSFERASE-RELATED"/>
    <property type="match status" value="1"/>
</dbReference>
<feature type="region of interest" description="Disordered" evidence="2">
    <location>
        <begin position="245"/>
        <end position="273"/>
    </location>
</feature>
<reference evidence="3" key="1">
    <citation type="submission" date="2021-03" db="EMBL/GenBank/DDBJ databases">
        <title>Revisited historic fungal species revealed as producer of novel bioactive compounds through whole genome sequencing and comparative genomics.</title>
        <authorList>
            <person name="Vignolle G.A."/>
            <person name="Hochenegger N."/>
            <person name="Mach R.L."/>
            <person name="Mach-Aigner A.R."/>
            <person name="Javad Rahimi M."/>
            <person name="Salim K.A."/>
            <person name="Chan C.M."/>
            <person name="Lim L.B.L."/>
            <person name="Cai F."/>
            <person name="Druzhinina I.S."/>
            <person name="U'Ren J.M."/>
            <person name="Derntl C."/>
        </authorList>
    </citation>
    <scope>NUCLEOTIDE SEQUENCE</scope>
    <source>
        <strain evidence="3">TUCIM 5799</strain>
    </source>
</reference>
<sequence>MDALIWDNNPDAHRFAEAAVKALLASFPGVGNQNVRKDRKRQSKGPSVLEIGCGTGVFSLRLLPYVGSILAVDVSHPMIQVLRLKIAEMCNPTERKHIAPLCLSVEDPEDPALPPGQGGKRKKFDLVTGHLLLHHVADHKALLETMFGCLKPGGRLALTDFADFGPEARLFHPEGKMGDVEHDQGVNPKAIEKLMRQVGFEETNVSVAWTSEKEVERFPGEWGPKGLQKPESVRTMEFSFVLCSGRKPKDSSKYSDYSSGSEPVFYHDRTRTQ</sequence>
<dbReference type="SUPFAM" id="SSF53335">
    <property type="entry name" value="S-adenosyl-L-methionine-dependent methyltransferases"/>
    <property type="match status" value="1"/>
</dbReference>
<proteinExistence type="predicted"/>
<organism evidence="3 4">
    <name type="scientific">Neoarthrinium moseri</name>
    <dbReference type="NCBI Taxonomy" id="1658444"/>
    <lineage>
        <taxon>Eukaryota</taxon>
        <taxon>Fungi</taxon>
        <taxon>Dikarya</taxon>
        <taxon>Ascomycota</taxon>
        <taxon>Pezizomycotina</taxon>
        <taxon>Sordariomycetes</taxon>
        <taxon>Xylariomycetidae</taxon>
        <taxon>Amphisphaeriales</taxon>
        <taxon>Apiosporaceae</taxon>
        <taxon>Neoarthrinium</taxon>
    </lineage>
</organism>